<dbReference type="Proteomes" id="UP000433483">
    <property type="component" value="Unassembled WGS sequence"/>
</dbReference>
<keyword evidence="1" id="KW-0472">Membrane</keyword>
<feature type="transmembrane region" description="Helical" evidence="1">
    <location>
        <begin position="27"/>
        <end position="50"/>
    </location>
</feature>
<dbReference type="AlphaFoldDB" id="A0A6A3VBF7"/>
<sequence length="355" mass="39227">MLFVALFASGDSVSTIAGISALTVFPLPFMVLVAGLPLVIAGAVCLQYIVGSQWREDPSLWVETKSVLATLHCQMSLPFIYPLYIYGFVSLTGTGQMLFVAVLPLIKLIARNWMNMMLRGRDDIKPETIIFTVEIFNALYSSSALQSSSSWTSIATVMILDAMGFCLSMRDIAEVFNELKELMSNLSRDQPVPDENLIEMALTILARIDANEVQPKIRRSGSGVPIVPPNKKTVDQKRYPCYTEMTRTPPKRTDANGTSEVRKYSNRVLFPTAQVVPMCATQNQDVSAQLTKKGNTGTTASLDNATDAGVFLSRAEQEHFIRKTSHILFMTEYVVLTEYAEVVVPILYGTNLATP</sequence>
<dbReference type="EMBL" id="QXGB01005311">
    <property type="protein sequence ID" value="KAE9163429.1"/>
    <property type="molecule type" value="Genomic_DNA"/>
</dbReference>
<keyword evidence="3" id="KW-1185">Reference proteome</keyword>
<name>A0A6A3VBF7_9STRA</name>
<keyword evidence="1" id="KW-0812">Transmembrane</keyword>
<organism evidence="2 3">
    <name type="scientific">Phytophthora fragariae</name>
    <dbReference type="NCBI Taxonomy" id="53985"/>
    <lineage>
        <taxon>Eukaryota</taxon>
        <taxon>Sar</taxon>
        <taxon>Stramenopiles</taxon>
        <taxon>Oomycota</taxon>
        <taxon>Peronosporomycetes</taxon>
        <taxon>Peronosporales</taxon>
        <taxon>Peronosporaceae</taxon>
        <taxon>Phytophthora</taxon>
    </lineage>
</organism>
<protein>
    <submittedName>
        <fullName evidence="2">Uncharacterized protein</fullName>
    </submittedName>
</protein>
<accession>A0A6A3VBF7</accession>
<dbReference type="OrthoDB" id="10411507at2759"/>
<feature type="transmembrane region" description="Helical" evidence="1">
    <location>
        <begin position="87"/>
        <end position="110"/>
    </location>
</feature>
<evidence type="ECO:0000313" key="3">
    <source>
        <dbReference type="Proteomes" id="UP000433483"/>
    </source>
</evidence>
<keyword evidence="1" id="KW-1133">Transmembrane helix</keyword>
<reference evidence="2 3" key="1">
    <citation type="submission" date="2018-08" db="EMBL/GenBank/DDBJ databases">
        <title>Genomic investigation of the strawberry pathogen Phytophthora fragariae indicates pathogenicity is determined by transcriptional variation in three key races.</title>
        <authorList>
            <person name="Adams T.M."/>
            <person name="Armitage A.D."/>
            <person name="Sobczyk M.K."/>
            <person name="Bates H.J."/>
            <person name="Dunwell J.M."/>
            <person name="Nellist C.F."/>
            <person name="Harrison R.J."/>
        </authorList>
    </citation>
    <scope>NUCLEOTIDE SEQUENCE [LARGE SCALE GENOMIC DNA]</scope>
    <source>
        <strain evidence="2 3">NOV-27</strain>
    </source>
</reference>
<gene>
    <name evidence="2" type="ORF">PF005_g30449</name>
</gene>
<proteinExistence type="predicted"/>
<comment type="caution">
    <text evidence="2">The sequence shown here is derived from an EMBL/GenBank/DDBJ whole genome shotgun (WGS) entry which is preliminary data.</text>
</comment>
<evidence type="ECO:0000313" key="2">
    <source>
        <dbReference type="EMBL" id="KAE9163429.1"/>
    </source>
</evidence>
<evidence type="ECO:0000256" key="1">
    <source>
        <dbReference type="SAM" id="Phobius"/>
    </source>
</evidence>